<evidence type="ECO:0000256" key="2">
    <source>
        <dbReference type="SAM" id="Phobius"/>
    </source>
</evidence>
<dbReference type="Proteomes" id="UP000242525">
    <property type="component" value="Unassembled WGS sequence"/>
</dbReference>
<organism evidence="3 4">
    <name type="scientific">Geotrichum candidum</name>
    <name type="common">Oospora lactis</name>
    <name type="synonym">Dipodascus geotrichum</name>
    <dbReference type="NCBI Taxonomy" id="1173061"/>
    <lineage>
        <taxon>Eukaryota</taxon>
        <taxon>Fungi</taxon>
        <taxon>Dikarya</taxon>
        <taxon>Ascomycota</taxon>
        <taxon>Saccharomycotina</taxon>
        <taxon>Dipodascomycetes</taxon>
        <taxon>Dipodascales</taxon>
        <taxon>Dipodascaceae</taxon>
        <taxon>Geotrichum</taxon>
    </lineage>
</organism>
<keyword evidence="2" id="KW-0812">Transmembrane</keyword>
<evidence type="ECO:0000313" key="3">
    <source>
        <dbReference type="EMBL" id="CDO57402.1"/>
    </source>
</evidence>
<reference evidence="3" key="1">
    <citation type="submission" date="2014-03" db="EMBL/GenBank/DDBJ databases">
        <authorList>
            <person name="Casaregola S."/>
        </authorList>
    </citation>
    <scope>NUCLEOTIDE SEQUENCE [LARGE SCALE GENOMIC DNA]</scope>
    <source>
        <strain evidence="3">CLIB 918</strain>
    </source>
</reference>
<keyword evidence="4" id="KW-1185">Reference proteome</keyword>
<evidence type="ECO:0000313" key="4">
    <source>
        <dbReference type="Proteomes" id="UP000242525"/>
    </source>
</evidence>
<proteinExistence type="predicted"/>
<feature type="region of interest" description="Disordered" evidence="1">
    <location>
        <begin position="185"/>
        <end position="213"/>
    </location>
</feature>
<gene>
    <name evidence="3" type="ORF">BN980_GECA21s00637g</name>
</gene>
<feature type="transmembrane region" description="Helical" evidence="2">
    <location>
        <begin position="28"/>
        <end position="51"/>
    </location>
</feature>
<keyword evidence="2" id="KW-1133">Transmembrane helix</keyword>
<comment type="caution">
    <text evidence="3">The sequence shown here is derived from an EMBL/GenBank/DDBJ whole genome shotgun (WGS) entry which is preliminary data.</text>
</comment>
<accession>A0A0J9XJA8</accession>
<dbReference type="AlphaFoldDB" id="A0A0J9XJA8"/>
<sequence length="213" mass="22149">MGVITPAPAAGSAFEAPILVKRVDPVPVAVAMSVIGVLSLGLLAVWLIIVYKRRPSARTGSAMSMVTTVLPSGTRNQDDISTTITTADSAAAAANAARAATPGGSRPLAKSMTHDSDTFSLHVHERLVRDVYRYPSSSTSTLLTTAELQDKVSMRGGSSCDVASTVASYSAASRSLLTLDTRAATARDNSGAEESNMPSAVTQSSRDTHLLKQ</sequence>
<protein>
    <submittedName>
        <fullName evidence="3">Uncharacterized protein</fullName>
    </submittedName>
</protein>
<evidence type="ECO:0000256" key="1">
    <source>
        <dbReference type="SAM" id="MobiDB-lite"/>
    </source>
</evidence>
<feature type="compositionally biased region" description="Polar residues" evidence="1">
    <location>
        <begin position="192"/>
        <end position="205"/>
    </location>
</feature>
<name>A0A0J9XJA8_GEOCN</name>
<dbReference type="EMBL" id="CCBN010000021">
    <property type="protein sequence ID" value="CDO57402.1"/>
    <property type="molecule type" value="Genomic_DNA"/>
</dbReference>
<keyword evidence="2" id="KW-0472">Membrane</keyword>